<evidence type="ECO:0000259" key="1">
    <source>
        <dbReference type="PROSITE" id="PS50830"/>
    </source>
</evidence>
<gene>
    <name evidence="2" type="ORF">B5K06_18745</name>
</gene>
<dbReference type="SUPFAM" id="SSF50199">
    <property type="entry name" value="Staphylococcal nuclease"/>
    <property type="match status" value="1"/>
</dbReference>
<dbReference type="Proteomes" id="UP000254939">
    <property type="component" value="Unassembled WGS sequence"/>
</dbReference>
<sequence>MIGIYSFHEKDCSLVALALVATPITAVARDEIKGPVSAEILTVIDGDTLLVEARPWPQQTMEVYVRIRGIDAPEMHSSCAETRRAGIDARHALETLTSGSSEIQLTQIAGDKYFGRILANVTLSDGRNPAQDLLEEGIVRAYNGGRKPRETCAAEN</sequence>
<feature type="domain" description="TNase-like" evidence="1">
    <location>
        <begin position="34"/>
        <end position="156"/>
    </location>
</feature>
<dbReference type="Gene3D" id="2.40.50.90">
    <property type="match status" value="1"/>
</dbReference>
<evidence type="ECO:0000313" key="3">
    <source>
        <dbReference type="Proteomes" id="UP000254939"/>
    </source>
</evidence>
<dbReference type="EMBL" id="NAAC01000017">
    <property type="protein sequence ID" value="RDJ09800.1"/>
    <property type="molecule type" value="Genomic_DNA"/>
</dbReference>
<dbReference type="InterPro" id="IPR016071">
    <property type="entry name" value="Staphylococal_nuclease_OB-fold"/>
</dbReference>
<dbReference type="InterPro" id="IPR035437">
    <property type="entry name" value="SNase_OB-fold_sf"/>
</dbReference>
<dbReference type="PROSITE" id="PS50830">
    <property type="entry name" value="TNASE_3"/>
    <property type="match status" value="1"/>
</dbReference>
<dbReference type="Pfam" id="PF00565">
    <property type="entry name" value="SNase"/>
    <property type="match status" value="1"/>
</dbReference>
<dbReference type="AlphaFoldDB" id="A0A370KMN8"/>
<comment type="caution">
    <text evidence="2">The sequence shown here is derived from an EMBL/GenBank/DDBJ whole genome shotgun (WGS) entry which is preliminary data.</text>
</comment>
<accession>A0A370KMN8</accession>
<organism evidence="2 3">
    <name type="scientific">Rhizobium grahamii</name>
    <dbReference type="NCBI Taxonomy" id="1120045"/>
    <lineage>
        <taxon>Bacteria</taxon>
        <taxon>Pseudomonadati</taxon>
        <taxon>Pseudomonadota</taxon>
        <taxon>Alphaproteobacteria</taxon>
        <taxon>Hyphomicrobiales</taxon>
        <taxon>Rhizobiaceae</taxon>
        <taxon>Rhizobium/Agrobacterium group</taxon>
        <taxon>Rhizobium</taxon>
    </lineage>
</organism>
<evidence type="ECO:0000313" key="2">
    <source>
        <dbReference type="EMBL" id="RDJ09800.1"/>
    </source>
</evidence>
<reference evidence="2 3" key="1">
    <citation type="submission" date="2017-03" db="EMBL/GenBank/DDBJ databases">
        <title>Genome analysis of Rhizobial strains effectives or ineffectives for nitrogen fixation isolated from bean seeds.</title>
        <authorList>
            <person name="Peralta H."/>
            <person name="Aguilar-Vera A."/>
            <person name="Mora Y."/>
            <person name="Vargas-Lagunas C."/>
            <person name="Girard L."/>
            <person name="Mora J."/>
        </authorList>
    </citation>
    <scope>NUCLEOTIDE SEQUENCE [LARGE SCALE GENOMIC DNA]</scope>
    <source>
        <strain evidence="2 3">CCGM3</strain>
    </source>
</reference>
<proteinExistence type="predicted"/>
<protein>
    <submittedName>
        <fullName evidence="2">Nuclease</fullName>
    </submittedName>
</protein>
<dbReference type="OrthoDB" id="309040at2"/>
<name>A0A370KMN8_9HYPH</name>